<protein>
    <submittedName>
        <fullName evidence="3">Uncharacterized protein</fullName>
    </submittedName>
</protein>
<feature type="region of interest" description="Disordered" evidence="1">
    <location>
        <begin position="1"/>
        <end position="20"/>
    </location>
</feature>
<evidence type="ECO:0000313" key="2">
    <source>
        <dbReference type="Proteomes" id="UP000887565"/>
    </source>
</evidence>
<organism evidence="2 3">
    <name type="scientific">Romanomermis culicivorax</name>
    <name type="common">Nematode worm</name>
    <dbReference type="NCBI Taxonomy" id="13658"/>
    <lineage>
        <taxon>Eukaryota</taxon>
        <taxon>Metazoa</taxon>
        <taxon>Ecdysozoa</taxon>
        <taxon>Nematoda</taxon>
        <taxon>Enoplea</taxon>
        <taxon>Dorylaimia</taxon>
        <taxon>Mermithida</taxon>
        <taxon>Mermithoidea</taxon>
        <taxon>Mermithidae</taxon>
        <taxon>Romanomermis</taxon>
    </lineage>
</organism>
<dbReference type="WBParaSite" id="nRc.2.0.1.t07738-RA">
    <property type="protein sequence ID" value="nRc.2.0.1.t07738-RA"/>
    <property type="gene ID" value="nRc.2.0.1.g07738"/>
</dbReference>
<name>A0A915I0U4_ROMCU</name>
<evidence type="ECO:0000313" key="3">
    <source>
        <dbReference type="WBParaSite" id="nRc.2.0.1.t07738-RA"/>
    </source>
</evidence>
<reference evidence="3" key="1">
    <citation type="submission" date="2022-11" db="UniProtKB">
        <authorList>
            <consortium name="WormBaseParasite"/>
        </authorList>
    </citation>
    <scope>IDENTIFICATION</scope>
</reference>
<proteinExistence type="predicted"/>
<keyword evidence="2" id="KW-1185">Reference proteome</keyword>
<dbReference type="AlphaFoldDB" id="A0A915I0U4"/>
<evidence type="ECO:0000256" key="1">
    <source>
        <dbReference type="SAM" id="MobiDB-lite"/>
    </source>
</evidence>
<accession>A0A915I0U4</accession>
<dbReference type="Proteomes" id="UP000887565">
    <property type="component" value="Unplaced"/>
</dbReference>
<sequence>MLQCSSKNRRKPSTKSSVKSVNFERRLKRPGTLFNWARITLRSNFEAGLSLPRALVTKLFNKPSSYKLRRKLYTI</sequence>